<organism evidence="2 3">
    <name type="scientific">Streptomyces caniscabiei</name>
    <dbReference type="NCBI Taxonomy" id="2746961"/>
    <lineage>
        <taxon>Bacteria</taxon>
        <taxon>Bacillati</taxon>
        <taxon>Actinomycetota</taxon>
        <taxon>Actinomycetes</taxon>
        <taxon>Kitasatosporales</taxon>
        <taxon>Streptomycetaceae</taxon>
        <taxon>Streptomyces</taxon>
    </lineage>
</organism>
<feature type="compositionally biased region" description="Basic and acidic residues" evidence="1">
    <location>
        <begin position="65"/>
        <end position="93"/>
    </location>
</feature>
<accession>A0A927L3C8</accession>
<evidence type="ECO:0000313" key="3">
    <source>
        <dbReference type="Proteomes" id="UP000661025"/>
    </source>
</evidence>
<evidence type="ECO:0000256" key="1">
    <source>
        <dbReference type="SAM" id="MobiDB-lite"/>
    </source>
</evidence>
<sequence length="103" mass="11003">MSVMGKLKQMLKGHEEQAGQGIDKAGDLVDGRTQGKYSGQVDSVQERLKQQLGSDQARSGPGRPDAGRPDTGRPDIGRPDIGRPDTGRPDIGREGMGPEDPPR</sequence>
<protein>
    <submittedName>
        <fullName evidence="2">Antitoxin</fullName>
    </submittedName>
</protein>
<comment type="caution">
    <text evidence="2">The sequence shown here is derived from an EMBL/GenBank/DDBJ whole genome shotgun (WGS) entry which is preliminary data.</text>
</comment>
<dbReference type="Proteomes" id="UP000661025">
    <property type="component" value="Unassembled WGS sequence"/>
</dbReference>
<proteinExistence type="predicted"/>
<dbReference type="EMBL" id="JACYXT010000005">
    <property type="protein sequence ID" value="MBD9724747.1"/>
    <property type="molecule type" value="Genomic_DNA"/>
</dbReference>
<dbReference type="AlphaFoldDB" id="A0A927L3C8"/>
<dbReference type="InterPro" id="IPR028037">
    <property type="entry name" value="Antitoxin_Rv0909/MT0933"/>
</dbReference>
<reference evidence="2" key="1">
    <citation type="submission" date="2020-09" db="EMBL/GenBank/DDBJ databases">
        <title>Streptomyces canutascabiei sp. nov., which causes potato common scab and is distributed across the world.</title>
        <authorList>
            <person name="Nguyen H.P."/>
            <person name="Weisberg A.J."/>
            <person name="Chang J.H."/>
            <person name="Clarke C.R."/>
        </authorList>
    </citation>
    <scope>NUCLEOTIDE SEQUENCE</scope>
    <source>
        <strain evidence="2">ID-01-6.2a</strain>
    </source>
</reference>
<dbReference type="Pfam" id="PF14013">
    <property type="entry name" value="MT0933_antitox"/>
    <property type="match status" value="1"/>
</dbReference>
<name>A0A927L3C8_9ACTN</name>
<evidence type="ECO:0000313" key="2">
    <source>
        <dbReference type="EMBL" id="MBD9724747.1"/>
    </source>
</evidence>
<feature type="region of interest" description="Disordered" evidence="1">
    <location>
        <begin position="1"/>
        <end position="103"/>
    </location>
</feature>
<gene>
    <name evidence="2" type="ORF">IHE70_16300</name>
</gene>